<feature type="chain" id="PRO_5020392366" description="Secreted protein" evidence="1">
    <location>
        <begin position="18"/>
        <end position="74"/>
    </location>
</feature>
<proteinExistence type="predicted"/>
<organism evidence="2 3">
    <name type="scientific">Dichomitus squalens</name>
    <dbReference type="NCBI Taxonomy" id="114155"/>
    <lineage>
        <taxon>Eukaryota</taxon>
        <taxon>Fungi</taxon>
        <taxon>Dikarya</taxon>
        <taxon>Basidiomycota</taxon>
        <taxon>Agaricomycotina</taxon>
        <taxon>Agaricomycetes</taxon>
        <taxon>Polyporales</taxon>
        <taxon>Polyporaceae</taxon>
        <taxon>Dichomitus</taxon>
    </lineage>
</organism>
<reference evidence="2 3" key="1">
    <citation type="submission" date="2019-01" db="EMBL/GenBank/DDBJ databases">
        <title>Draft genome sequences of three monokaryotic isolates of the white-rot basidiomycete fungus Dichomitus squalens.</title>
        <authorList>
            <consortium name="DOE Joint Genome Institute"/>
            <person name="Lopez S.C."/>
            <person name="Andreopoulos B."/>
            <person name="Pangilinan J."/>
            <person name="Lipzen A."/>
            <person name="Riley R."/>
            <person name="Ahrendt S."/>
            <person name="Ng V."/>
            <person name="Barry K."/>
            <person name="Daum C."/>
            <person name="Grigoriev I.V."/>
            <person name="Hilden K.S."/>
            <person name="Makela M.R."/>
            <person name="de Vries R.P."/>
        </authorList>
    </citation>
    <scope>NUCLEOTIDE SEQUENCE [LARGE SCALE GENOMIC DNA]</scope>
    <source>
        <strain evidence="2 3">CBS 464.89</strain>
    </source>
</reference>
<dbReference type="AlphaFoldDB" id="A0A4Q9PYX1"/>
<evidence type="ECO:0000313" key="3">
    <source>
        <dbReference type="Proteomes" id="UP000292082"/>
    </source>
</evidence>
<protein>
    <recommendedName>
        <fullName evidence="4">Secreted protein</fullName>
    </recommendedName>
</protein>
<evidence type="ECO:0000313" key="2">
    <source>
        <dbReference type="EMBL" id="TBU59973.1"/>
    </source>
</evidence>
<keyword evidence="3" id="KW-1185">Reference proteome</keyword>
<evidence type="ECO:0008006" key="4">
    <source>
        <dbReference type="Google" id="ProtNLM"/>
    </source>
</evidence>
<dbReference type="Proteomes" id="UP000292082">
    <property type="component" value="Unassembled WGS sequence"/>
</dbReference>
<keyword evidence="1" id="KW-0732">Signal</keyword>
<evidence type="ECO:0000256" key="1">
    <source>
        <dbReference type="SAM" id="SignalP"/>
    </source>
</evidence>
<sequence length="74" mass="8532">MLALWAILPHFISLCKSWIQAHDHHALPNRTCIYIAQWCDTSNFDVYDHDHTARVGVLVCVANSHSDRTRDLCK</sequence>
<dbReference type="EMBL" id="ML145108">
    <property type="protein sequence ID" value="TBU59973.1"/>
    <property type="molecule type" value="Genomic_DNA"/>
</dbReference>
<feature type="signal peptide" evidence="1">
    <location>
        <begin position="1"/>
        <end position="17"/>
    </location>
</feature>
<accession>A0A4Q9PYX1</accession>
<gene>
    <name evidence="2" type="ORF">BD310DRAFT_354976</name>
</gene>
<name>A0A4Q9PYX1_9APHY</name>